<evidence type="ECO:0000259" key="8">
    <source>
        <dbReference type="PROSITE" id="PS50928"/>
    </source>
</evidence>
<name>A0A8J7W5C9_9FIRM</name>
<comment type="similarity">
    <text evidence="7">Belongs to the binding-protein-dependent transport system permease family.</text>
</comment>
<accession>A0A8J7W5C9</accession>
<proteinExistence type="inferred from homology"/>
<dbReference type="EMBL" id="JAGSND010000015">
    <property type="protein sequence ID" value="MBR0599653.1"/>
    <property type="molecule type" value="Genomic_DNA"/>
</dbReference>
<feature type="transmembrane region" description="Helical" evidence="7">
    <location>
        <begin position="115"/>
        <end position="137"/>
    </location>
</feature>
<feature type="transmembrane region" description="Helical" evidence="7">
    <location>
        <begin position="174"/>
        <end position="194"/>
    </location>
</feature>
<evidence type="ECO:0000256" key="2">
    <source>
        <dbReference type="ARBA" id="ARBA00022448"/>
    </source>
</evidence>
<evidence type="ECO:0000256" key="1">
    <source>
        <dbReference type="ARBA" id="ARBA00004651"/>
    </source>
</evidence>
<dbReference type="InterPro" id="IPR000515">
    <property type="entry name" value="MetI-like"/>
</dbReference>
<dbReference type="InterPro" id="IPR035906">
    <property type="entry name" value="MetI-like_sf"/>
</dbReference>
<evidence type="ECO:0000256" key="5">
    <source>
        <dbReference type="ARBA" id="ARBA00022989"/>
    </source>
</evidence>
<dbReference type="GO" id="GO:0055085">
    <property type="term" value="P:transmembrane transport"/>
    <property type="evidence" value="ECO:0007669"/>
    <property type="project" value="InterPro"/>
</dbReference>
<dbReference type="PANTHER" id="PTHR43744">
    <property type="entry name" value="ABC TRANSPORTER PERMEASE PROTEIN MG189-RELATED-RELATED"/>
    <property type="match status" value="1"/>
</dbReference>
<keyword evidence="3" id="KW-1003">Cell membrane</keyword>
<reference evidence="9" key="2">
    <citation type="submission" date="2021-04" db="EMBL/GenBank/DDBJ databases">
        <authorList>
            <person name="Liu J."/>
        </authorList>
    </citation>
    <scope>NUCLEOTIDE SEQUENCE</scope>
    <source>
        <strain evidence="9">BAD-6</strain>
    </source>
</reference>
<evidence type="ECO:0000256" key="6">
    <source>
        <dbReference type="ARBA" id="ARBA00023136"/>
    </source>
</evidence>
<dbReference type="CDD" id="cd06261">
    <property type="entry name" value="TM_PBP2"/>
    <property type="match status" value="1"/>
</dbReference>
<reference evidence="9" key="1">
    <citation type="submission" date="2021-04" db="EMBL/GenBank/DDBJ databases">
        <title>Sinoanaerobacter chloroacetimidivorans sp. nov., an obligate anaerobic bacterium isolated from anaerobic sludge.</title>
        <authorList>
            <person name="Bao Y."/>
        </authorList>
    </citation>
    <scope>NUCLEOTIDE SEQUENCE</scope>
    <source>
        <strain evidence="9">BAD-6</strain>
    </source>
</reference>
<comment type="caution">
    <text evidence="9">The sequence shown here is derived from an EMBL/GenBank/DDBJ whole genome shotgun (WGS) entry which is preliminary data.</text>
</comment>
<dbReference type="AlphaFoldDB" id="A0A8J7W5C9"/>
<keyword evidence="10" id="KW-1185">Reference proteome</keyword>
<keyword evidence="6 7" id="KW-0472">Membrane</keyword>
<dbReference type="SUPFAM" id="SSF161098">
    <property type="entry name" value="MetI-like"/>
    <property type="match status" value="1"/>
</dbReference>
<keyword evidence="5 7" id="KW-1133">Transmembrane helix</keyword>
<dbReference type="PANTHER" id="PTHR43744:SF8">
    <property type="entry name" value="SN-GLYCEROL-3-PHOSPHATE TRANSPORT SYSTEM PERMEASE PROTEIN UGPE"/>
    <property type="match status" value="1"/>
</dbReference>
<sequence>MTLKDMIRWPVTRRYRSSRRMSSRYTNSVIMAVLILLSVLFLFPIAVTVTNSFMTENEILLHYTTQLSAFDILNGIKEKFIEITLIPSEITGAQYAEVLINQPSFLILLTNSLKITVPVVLGNLMVSLLTAYGFTIWKWKHKEIVFFIYIVVMMMPLQAVLVPNYIVAEKLGLTTSYLAIILPGIFAPFGTFLLRQNMKGLPKEYFEAAQVDGAGHWYMLLQVVLPQMKSGIAALSMLVFIEYWNIVEQVVIFIKEYYREPLSVFLSRMSAGNIGIIFAASAVYLFLPLWFLALGQKDLEKGIELSGIK</sequence>
<evidence type="ECO:0000256" key="4">
    <source>
        <dbReference type="ARBA" id="ARBA00022692"/>
    </source>
</evidence>
<dbReference type="Gene3D" id="1.10.3720.10">
    <property type="entry name" value="MetI-like"/>
    <property type="match status" value="1"/>
</dbReference>
<evidence type="ECO:0000256" key="3">
    <source>
        <dbReference type="ARBA" id="ARBA00022475"/>
    </source>
</evidence>
<dbReference type="Pfam" id="PF00528">
    <property type="entry name" value="BPD_transp_1"/>
    <property type="match status" value="1"/>
</dbReference>
<feature type="transmembrane region" description="Helical" evidence="7">
    <location>
        <begin position="144"/>
        <end position="168"/>
    </location>
</feature>
<feature type="transmembrane region" description="Helical" evidence="7">
    <location>
        <begin position="232"/>
        <end position="254"/>
    </location>
</feature>
<comment type="subcellular location">
    <subcellularLocation>
        <location evidence="1 7">Cell membrane</location>
        <topology evidence="1 7">Multi-pass membrane protein</topology>
    </subcellularLocation>
</comment>
<dbReference type="PROSITE" id="PS50928">
    <property type="entry name" value="ABC_TM1"/>
    <property type="match status" value="1"/>
</dbReference>
<protein>
    <submittedName>
        <fullName evidence="9">Carbohydrate ABC transporter permease</fullName>
    </submittedName>
</protein>
<evidence type="ECO:0000256" key="7">
    <source>
        <dbReference type="RuleBase" id="RU363032"/>
    </source>
</evidence>
<keyword evidence="2 7" id="KW-0813">Transport</keyword>
<dbReference type="GO" id="GO:0005886">
    <property type="term" value="C:plasma membrane"/>
    <property type="evidence" value="ECO:0007669"/>
    <property type="project" value="UniProtKB-SubCell"/>
</dbReference>
<gene>
    <name evidence="9" type="ORF">KCX82_17340</name>
</gene>
<evidence type="ECO:0000313" key="9">
    <source>
        <dbReference type="EMBL" id="MBR0599653.1"/>
    </source>
</evidence>
<keyword evidence="4 7" id="KW-0812">Transmembrane</keyword>
<evidence type="ECO:0000313" key="10">
    <source>
        <dbReference type="Proteomes" id="UP000675664"/>
    </source>
</evidence>
<dbReference type="RefSeq" id="WP_227019792.1">
    <property type="nucleotide sequence ID" value="NZ_JAGSND010000015.1"/>
</dbReference>
<feature type="transmembrane region" description="Helical" evidence="7">
    <location>
        <begin position="274"/>
        <end position="294"/>
    </location>
</feature>
<dbReference type="Proteomes" id="UP000675664">
    <property type="component" value="Unassembled WGS sequence"/>
</dbReference>
<feature type="domain" description="ABC transmembrane type-1" evidence="8">
    <location>
        <begin position="109"/>
        <end position="295"/>
    </location>
</feature>
<organism evidence="9 10">
    <name type="scientific">Sinanaerobacter chloroacetimidivorans</name>
    <dbReference type="NCBI Taxonomy" id="2818044"/>
    <lineage>
        <taxon>Bacteria</taxon>
        <taxon>Bacillati</taxon>
        <taxon>Bacillota</taxon>
        <taxon>Clostridia</taxon>
        <taxon>Peptostreptococcales</taxon>
        <taxon>Anaerovoracaceae</taxon>
        <taxon>Sinanaerobacter</taxon>
    </lineage>
</organism>